<dbReference type="EMBL" id="UOEE01000286">
    <property type="protein sequence ID" value="VAW00083.1"/>
    <property type="molecule type" value="Genomic_DNA"/>
</dbReference>
<dbReference type="PANTHER" id="PTHR43472:SF1">
    <property type="entry name" value="PHOSPHORIBOSYLAMINE--GLYCINE LIGASE, CHLOROPLASTIC"/>
    <property type="match status" value="1"/>
</dbReference>
<dbReference type="Pfam" id="PF02843">
    <property type="entry name" value="GARS_C"/>
    <property type="match status" value="1"/>
</dbReference>
<dbReference type="InterPro" id="IPR013815">
    <property type="entry name" value="ATP_grasp_subdomain_1"/>
</dbReference>
<dbReference type="GO" id="GO:0046872">
    <property type="term" value="F:metal ion binding"/>
    <property type="evidence" value="ECO:0007669"/>
    <property type="project" value="InterPro"/>
</dbReference>
<dbReference type="AlphaFoldDB" id="A0A3B0S823"/>
<keyword evidence="3 11" id="KW-0436">Ligase</keyword>
<dbReference type="HAMAP" id="MF_00138">
    <property type="entry name" value="GARS"/>
    <property type="match status" value="1"/>
</dbReference>
<evidence type="ECO:0000256" key="6">
    <source>
        <dbReference type="ARBA" id="ARBA00022840"/>
    </source>
</evidence>
<sequence>MLVGSGGREHALAWKLAQSPLLSELVIAPGSDAIAKFGRCEPVGAEDVEALVELAVREAPALVVVGPEVALAAGLADRLQAHGILVFGPRAAAAQLEASKAFTKALCARHNIPAARSKTVTTELAANAYLDSLPGPYVLKADGLAAGKGVVIAERLAEAKTAAKTMLDGQFGAASAKLVIEEFLSGEEASLFVLCDGKTAMVMAGAQDHKRAFDGDTGPNTGGMGCYSAAPVLDADMCAIVMQQIIQPTLAAMADEGAPFCGILYAGLMIDQHGPKLIEYNVRFGDPECQILMRRLRSDLLPALLACARGELAALPALQWDSRPGACVVLAAKGYPGDAPKGSKISRLAKAEKLDQVMVFHAGTKQDVSGNWRANGGRVLNVTALGDDLAQALDQCYLAIDTIDWPEGFCRRDIGWRAR</sequence>
<dbReference type="Gene3D" id="3.40.50.20">
    <property type="match status" value="1"/>
</dbReference>
<keyword evidence="4" id="KW-0547">Nucleotide-binding</keyword>
<dbReference type="GO" id="GO:0005524">
    <property type="term" value="F:ATP binding"/>
    <property type="evidence" value="ECO:0007669"/>
    <property type="project" value="UniProtKB-KW"/>
</dbReference>
<dbReference type="SMART" id="SM01210">
    <property type="entry name" value="GARS_C"/>
    <property type="match status" value="1"/>
</dbReference>
<dbReference type="UniPathway" id="UPA00074">
    <property type="reaction ID" value="UER00125"/>
</dbReference>
<evidence type="ECO:0000256" key="9">
    <source>
        <dbReference type="ARBA" id="ARBA00042864"/>
    </source>
</evidence>
<keyword evidence="5" id="KW-0658">Purine biosynthesis</keyword>
<proteinExistence type="inferred from homology"/>
<dbReference type="InterPro" id="IPR016185">
    <property type="entry name" value="PreATP-grasp_dom_sf"/>
</dbReference>
<dbReference type="InterPro" id="IPR011054">
    <property type="entry name" value="Rudment_hybrid_motif"/>
</dbReference>
<dbReference type="InterPro" id="IPR020560">
    <property type="entry name" value="PRibGlycinamide_synth_C-dom"/>
</dbReference>
<dbReference type="SUPFAM" id="SSF56059">
    <property type="entry name" value="Glutathione synthetase ATP-binding domain-like"/>
    <property type="match status" value="1"/>
</dbReference>
<organism evidence="11">
    <name type="scientific">hydrothermal vent metagenome</name>
    <dbReference type="NCBI Taxonomy" id="652676"/>
    <lineage>
        <taxon>unclassified sequences</taxon>
        <taxon>metagenomes</taxon>
        <taxon>ecological metagenomes</taxon>
    </lineage>
</organism>
<dbReference type="SUPFAM" id="SSF52440">
    <property type="entry name" value="PreATP-grasp domain"/>
    <property type="match status" value="1"/>
</dbReference>
<dbReference type="InterPro" id="IPR037123">
    <property type="entry name" value="PRibGlycinamide_synth_C_sf"/>
</dbReference>
<dbReference type="NCBIfam" id="TIGR00877">
    <property type="entry name" value="purD"/>
    <property type="match status" value="1"/>
</dbReference>
<feature type="domain" description="ATP-grasp" evidence="10">
    <location>
        <begin position="104"/>
        <end position="309"/>
    </location>
</feature>
<keyword evidence="6" id="KW-0067">ATP-binding</keyword>
<dbReference type="Gene3D" id="3.90.600.10">
    <property type="entry name" value="Phosphoribosylglycinamide synthetase, C-terminal domain"/>
    <property type="match status" value="1"/>
</dbReference>
<evidence type="ECO:0000313" key="11">
    <source>
        <dbReference type="EMBL" id="VAW00083.1"/>
    </source>
</evidence>
<name>A0A3B0S823_9ZZZZ</name>
<evidence type="ECO:0000256" key="1">
    <source>
        <dbReference type="ARBA" id="ARBA00005174"/>
    </source>
</evidence>
<dbReference type="PROSITE" id="PS00184">
    <property type="entry name" value="GARS"/>
    <property type="match status" value="1"/>
</dbReference>
<comment type="similarity">
    <text evidence="7">Belongs to the GARS family.</text>
</comment>
<dbReference type="InterPro" id="IPR020562">
    <property type="entry name" value="PRibGlycinamide_synth_N"/>
</dbReference>
<dbReference type="EC" id="6.3.4.13" evidence="2"/>
<evidence type="ECO:0000256" key="2">
    <source>
        <dbReference type="ARBA" id="ARBA00013255"/>
    </source>
</evidence>
<dbReference type="PROSITE" id="PS50975">
    <property type="entry name" value="ATP_GRASP"/>
    <property type="match status" value="1"/>
</dbReference>
<dbReference type="InterPro" id="IPR020561">
    <property type="entry name" value="PRibGlycinamid_synth_ATP-grasp"/>
</dbReference>
<dbReference type="GO" id="GO:0006189">
    <property type="term" value="P:'de novo' IMP biosynthetic process"/>
    <property type="evidence" value="ECO:0007669"/>
    <property type="project" value="UniProtKB-UniPathway"/>
</dbReference>
<evidence type="ECO:0000259" key="10">
    <source>
        <dbReference type="PROSITE" id="PS50975"/>
    </source>
</evidence>
<dbReference type="InterPro" id="IPR020559">
    <property type="entry name" value="PRibGlycinamide_synth_CS"/>
</dbReference>
<dbReference type="Gene3D" id="3.30.470.20">
    <property type="entry name" value="ATP-grasp fold, B domain"/>
    <property type="match status" value="1"/>
</dbReference>
<comment type="pathway">
    <text evidence="1">Purine metabolism; IMP biosynthesis via de novo pathway; N(1)-(5-phospho-D-ribosyl)glycinamide from 5-phospho-alpha-D-ribose 1-diphosphate: step 2/2.</text>
</comment>
<evidence type="ECO:0000256" key="4">
    <source>
        <dbReference type="ARBA" id="ARBA00022741"/>
    </source>
</evidence>
<dbReference type="InterPro" id="IPR011761">
    <property type="entry name" value="ATP-grasp"/>
</dbReference>
<dbReference type="GO" id="GO:0004637">
    <property type="term" value="F:phosphoribosylamine-glycine ligase activity"/>
    <property type="evidence" value="ECO:0007669"/>
    <property type="project" value="UniProtKB-EC"/>
</dbReference>
<protein>
    <recommendedName>
        <fullName evidence="2">phosphoribosylamine--glycine ligase</fullName>
        <ecNumber evidence="2">6.3.4.13</ecNumber>
    </recommendedName>
    <alternativeName>
        <fullName evidence="8">Glycinamide ribonucleotide synthetase</fullName>
    </alternativeName>
    <alternativeName>
        <fullName evidence="9">Phosphoribosylglycinamide synthetase</fullName>
    </alternativeName>
</protein>
<evidence type="ECO:0000256" key="5">
    <source>
        <dbReference type="ARBA" id="ARBA00022755"/>
    </source>
</evidence>
<dbReference type="InterPro" id="IPR000115">
    <property type="entry name" value="PRibGlycinamide_synth"/>
</dbReference>
<dbReference type="SUPFAM" id="SSF51246">
    <property type="entry name" value="Rudiment single hybrid motif"/>
    <property type="match status" value="1"/>
</dbReference>
<dbReference type="PANTHER" id="PTHR43472">
    <property type="entry name" value="PHOSPHORIBOSYLAMINE--GLYCINE LIGASE"/>
    <property type="match status" value="1"/>
</dbReference>
<evidence type="ECO:0000256" key="3">
    <source>
        <dbReference type="ARBA" id="ARBA00022598"/>
    </source>
</evidence>
<evidence type="ECO:0000256" key="8">
    <source>
        <dbReference type="ARBA" id="ARBA00042242"/>
    </source>
</evidence>
<dbReference type="SMART" id="SM01209">
    <property type="entry name" value="GARS_A"/>
    <property type="match status" value="1"/>
</dbReference>
<dbReference type="Pfam" id="PF02844">
    <property type="entry name" value="GARS_N"/>
    <property type="match status" value="1"/>
</dbReference>
<accession>A0A3B0S823</accession>
<dbReference type="GO" id="GO:0009113">
    <property type="term" value="P:purine nucleobase biosynthetic process"/>
    <property type="evidence" value="ECO:0007669"/>
    <property type="project" value="InterPro"/>
</dbReference>
<gene>
    <name evidence="11" type="ORF">MNBD_ALPHA06-505</name>
</gene>
<dbReference type="Gene3D" id="3.30.1490.20">
    <property type="entry name" value="ATP-grasp fold, A domain"/>
    <property type="match status" value="1"/>
</dbReference>
<reference evidence="11" key="1">
    <citation type="submission" date="2018-06" db="EMBL/GenBank/DDBJ databases">
        <authorList>
            <person name="Zhirakovskaya E."/>
        </authorList>
    </citation>
    <scope>NUCLEOTIDE SEQUENCE</scope>
</reference>
<dbReference type="Pfam" id="PF01071">
    <property type="entry name" value="GARS_A"/>
    <property type="match status" value="1"/>
</dbReference>
<evidence type="ECO:0000256" key="7">
    <source>
        <dbReference type="ARBA" id="ARBA00038345"/>
    </source>
</evidence>